<dbReference type="InterPro" id="IPR011249">
    <property type="entry name" value="Metalloenz_LuxS/M16"/>
</dbReference>
<comment type="caution">
    <text evidence="1">The sequence shown here is derived from an EMBL/GenBank/DDBJ whole genome shotgun (WGS) entry which is preliminary data.</text>
</comment>
<sequence>MFLVCCLLMCTPVFLFILRRISCIRGPVALSLCVCVSCLQWCAAGIIMYRRVHFHAAALQVRAISEYKFGQAPLTKPWGNVVHFSPPAASKTLEAQKVKVSQLHNGARVITQQREGAMVSVGAYIVAGPAYDPVGCPGVHGLMHVALTTSNYNNSLFQLDRGIRSTGAAFSHFEKDKHFIGIRLDARADMWKSQNTGKKNDKNSFTLNLVQDTIFTAIAAPRFHEADIERFRDTVDNNLKEMKWQQPEEYVMQKVETVAFHREPLGNPRHVPENNNGNITSKILMEHYSQYVTPERVIIAGVNVSHDELIAEYENTPYPHSKTAPHHAAFEKQNRVAAFDINAEKNQYTGGEAHEHENRAKEMGTKPDMDNETIVAVGYLSFGRGMASIKRYAAALVYQQLYNVLIQDTVRGAFGGSSNGIHSFYLPYQSAGLIGFTARSEPQDIVKMVTAGMRDMQSVKTDNAAAVEAAKHRAAVDFMSRNLETVRDLCDYLGTSLPLTSMAQNSTQYMKPEEVIDAIRSVTPEELKQVKECAMGSKPSLFGHGEMLAFPSLRQMGF</sequence>
<dbReference type="SUPFAM" id="SSF63411">
    <property type="entry name" value="LuxS/MPP-like metallohydrolase"/>
    <property type="match status" value="2"/>
</dbReference>
<dbReference type="Proteomes" id="UP000017861">
    <property type="component" value="Unassembled WGS sequence"/>
</dbReference>
<dbReference type="OrthoDB" id="277191at2759"/>
<evidence type="ECO:0000313" key="1">
    <source>
        <dbReference type="EMBL" id="ESS64879.1"/>
    </source>
</evidence>
<dbReference type="PANTHER" id="PTHR11851">
    <property type="entry name" value="METALLOPROTEASE"/>
    <property type="match status" value="1"/>
</dbReference>
<dbReference type="EMBL" id="AYLP01000077">
    <property type="protein sequence ID" value="ESS64879.1"/>
    <property type="molecule type" value="Genomic_DNA"/>
</dbReference>
<gene>
    <name evidence="1" type="ORF">TCDM_06891</name>
</gene>
<protein>
    <submittedName>
        <fullName evidence="1">Mitochondrial processing peptidase alpha subunit</fullName>
    </submittedName>
</protein>
<name>V5BB16_TRYCR</name>
<dbReference type="InterPro" id="IPR050361">
    <property type="entry name" value="MPP/UQCRC_Complex"/>
</dbReference>
<dbReference type="AlphaFoldDB" id="V5BB16"/>
<dbReference type="GO" id="GO:0005739">
    <property type="term" value="C:mitochondrion"/>
    <property type="evidence" value="ECO:0007669"/>
    <property type="project" value="TreeGrafter"/>
</dbReference>
<dbReference type="VEuPathDB" id="TriTrypDB:TCDM_06891"/>
<dbReference type="PANTHER" id="PTHR11851:SF227">
    <property type="entry name" value="PROCESSING PEPTIDASE ALPHA SUBUNIT, PUTATIVE-RELATED"/>
    <property type="match status" value="1"/>
</dbReference>
<accession>V5BB16</accession>
<organism evidence="1 2">
    <name type="scientific">Trypanosoma cruzi Dm28c</name>
    <dbReference type="NCBI Taxonomy" id="1416333"/>
    <lineage>
        <taxon>Eukaryota</taxon>
        <taxon>Discoba</taxon>
        <taxon>Euglenozoa</taxon>
        <taxon>Kinetoplastea</taxon>
        <taxon>Metakinetoplastina</taxon>
        <taxon>Trypanosomatida</taxon>
        <taxon>Trypanosomatidae</taxon>
        <taxon>Trypanosoma</taxon>
        <taxon>Schizotrypanum</taxon>
    </lineage>
</organism>
<evidence type="ECO:0000313" key="2">
    <source>
        <dbReference type="Proteomes" id="UP000017861"/>
    </source>
</evidence>
<dbReference type="GO" id="GO:0046872">
    <property type="term" value="F:metal ion binding"/>
    <property type="evidence" value="ECO:0007669"/>
    <property type="project" value="InterPro"/>
</dbReference>
<proteinExistence type="predicted"/>
<dbReference type="Gene3D" id="3.30.830.10">
    <property type="entry name" value="Metalloenzyme, LuxS/M16 peptidase-like"/>
    <property type="match status" value="2"/>
</dbReference>
<reference evidence="1 2" key="1">
    <citation type="journal article" date="2014" name="Genome Announc.">
        <title>Trypanosoma cruzi Clone Dm28c Draft Genome Sequence.</title>
        <authorList>
            <person name="Grisard E.C."/>
            <person name="Teixeira S.M."/>
            <person name="de Almeida L.G."/>
            <person name="Stoco P.H."/>
            <person name="Gerber A.L."/>
            <person name="Talavera-Lopez C."/>
            <person name="Lima O.C."/>
            <person name="Andersson B."/>
            <person name="de Vasconcelos A.T."/>
        </authorList>
    </citation>
    <scope>NUCLEOTIDE SEQUENCE [LARGE SCALE GENOMIC DNA]</scope>
    <source>
        <strain evidence="1 2">Dm28c</strain>
    </source>
</reference>